<dbReference type="InterPro" id="IPR019959">
    <property type="entry name" value="T1SS-143_rpt-cont_dom"/>
</dbReference>
<dbReference type="PROSITE" id="PS00330">
    <property type="entry name" value="HEMOLYSIN_CALCIUM"/>
    <property type="match status" value="1"/>
</dbReference>
<evidence type="ECO:0000313" key="4">
    <source>
        <dbReference type="Proteomes" id="UP000240728"/>
    </source>
</evidence>
<dbReference type="Pfam" id="PF00353">
    <property type="entry name" value="HemolysinCabind"/>
    <property type="match status" value="2"/>
</dbReference>
<dbReference type="GO" id="GO:0005509">
    <property type="term" value="F:calcium ion binding"/>
    <property type="evidence" value="ECO:0007669"/>
    <property type="project" value="InterPro"/>
</dbReference>
<accession>A0AAX0YSM9</accession>
<dbReference type="SUPFAM" id="SSF51120">
    <property type="entry name" value="beta-Roll"/>
    <property type="match status" value="2"/>
</dbReference>
<gene>
    <name evidence="3" type="ORF">C0W53_17725</name>
</gene>
<keyword evidence="4" id="KW-1185">Reference proteome</keyword>
<name>A0AAX0YSM9_9GAMM</name>
<comment type="caution">
    <text evidence="3">The sequence shown here is derived from an EMBL/GenBank/DDBJ whole genome shotgun (WGS) entry which is preliminary data.</text>
</comment>
<dbReference type="InterPro" id="IPR018511">
    <property type="entry name" value="Hemolysin-typ_Ca-bd_CS"/>
</dbReference>
<evidence type="ECO:0000256" key="2">
    <source>
        <dbReference type="SAM" id="MobiDB-lite"/>
    </source>
</evidence>
<dbReference type="InterPro" id="IPR001343">
    <property type="entry name" value="Hemolysn_Ca-bd"/>
</dbReference>
<protein>
    <submittedName>
        <fullName evidence="3">Hcalcium-binding protein</fullName>
    </submittedName>
</protein>
<dbReference type="InterPro" id="IPR011049">
    <property type="entry name" value="Serralysin-like_metalloprot_C"/>
</dbReference>
<dbReference type="EMBL" id="PYOZ01000014">
    <property type="protein sequence ID" value="PSX43672.1"/>
    <property type="molecule type" value="Genomic_DNA"/>
</dbReference>
<sequence length="5583" mass="583158">MVVTIATDGSYTVEVTGSIDQDAADIANISLGVTATDNDGDTASGQVVITIKDGSDAAGNEQGQVTIAEGDLTPQGSEHGYPVSGTTTIAIEAGADRLDPTKVTIDPKQLTSLITELESELTTGNNEAISFHYDSATGELIGLTANGEQVVTVSLSAVQAANGHDVAVNVTITQEKPLNHTDNGNQGLVDSVNDKITIDVPIQVQDTDGDWLQKPANVDITIKDGANPEFGTDTGTTINESSQQGQIIHGEVPLDVGSDAIHQIDFNAEQPGLDGITSNGEATTFTVAGNVLTVVDSHDKPVMVVTIATDGSYTVEVTGSIDQNAADIANISLGVTATDNDGDTASGQVVITIKDGSDAAGNEQGQVTITEGDLTPQGSEHGYPVSGTTTIAIEAGTDRLDPTKVTIDPKQLTSLITELESELTTGNNEAISFHYDSATGELIGLTANGEQVVTVSLSAVQAANGHDVAVNVTITQEKPLNHTDNGNQGLVDSVNDKITIDVPIQVQDTDGDWLQKPANVDITIKDGANPEFGTDTGTTINESSQQGQIIHGEVPLDVGSDAIYQIDFNPEQPGLDGITSNGEVTTFTVAGNVLTVVDSHDKPVMVVTIATDGSYTVEVTGSIDQNAADIANISLGVTATDNDGDTASGQVVITIKDGSDAAGNEQGQVTIAEGDLTPQGSEHGYPVSGTTTIAIEAGADRLDPTKVTIDPKQLTSLITELESELTTGDHQAISFHYNSTTGELIGLTANGEQVVTVSLSAVQAANGHDVAVNVIITQEKPLNHTDNGNQGLVDSVNDKITIDVPIQVQDTDGDWLQKPANVDITIKDGANPEFGTDTGTTINESSQQGQIIHGEVPLDVGSDAIHQIDFNPEQPGLDGITSNGEATTFTVAGNVLTVVDSHDKPVMVVTIAIDGSYTVEVTGSIDQDAADIANISLGVTATDNDGDTASGQVVITIKDGSDAAGNEQGQVTITEGDLTPQGSEHGYPVSGTTTIAIEAGTDRLDPTKVTIDPKQLTSLITELESELTTGNNEAISFHYDSATSELIGLTANGEQVVTVSLSAVQAANGHDVAVNVTITQEKPLNHTDNGNQGLVDSVNDKITIDVPIQVQDTDGDWLQKPANVDITIKDGANLEFGTDTGTTINESSQQGQIIHGEVPLDIGSDAIHQIDFNAEQPSLSTITSNGEATTFSVAGNVLTVVDSHDKPVMVVTIATDGSYTVEVTGSIDQDAADIANISLGVTATDNDGDTASGQVVITIKDGSDAAGNEQGQVTITEGDLTPQGSEHGYPVSGTTTIAIEAGADRLDPTKVTIDPKQLTSLITELESELTTGNNEAISFHYDSATGELIGLTANGEQVVTVSLSAVQAANGHDVAVNVTITQEKPLNHTDNGNQGLVDSVNDKITIDVPIQVQDTDGDWLQKPANVDITIKDGANPEFGTDTGTTINESSQQGQIIHGEVPLDVGSDAIHQIDFNAEQPGLDGITSNGEATTFSVAGNVLTVVDSHDKPVMVVTIATDGSYTVEVTGSIDQDAADIANISLGVTATDNDGDTASGQVVITIKDGSDAAGNEQGQVTITEGDLTPQGSEHGYPVSGTTTIAIEAGADRLDPTKVTIDPKQLTSLITELESELTTGDHQAISFHYNSATGELIGLTANGEQVVTVSLSAVQAANGHDVAVNVTITQEKPLNHTDNGNQGLVDSVNDKITIDVPIQVQDTDGDWLQKPANVDITIKDGANPEFGTDTGTTINESSQQGQIIHGEVPLDVGSDAIHQIDFNAEQPGLDGITSNGEVTTFSVAGNVLTVVDSHDKPVMVVTIATDGSYTVEVTGSIDQDAADIANISLGVTATDNDGDTASGQVVITIKDGSDAAGNEQGQVTITEGDLTPQGSEHGYPVSGTTTIAIEAGADRLDPTKVTIDPKQLTSLITELESELTTGNNEAISFHYDSATGELIGLTANGEQVVTVSLSAVQAANGHDVAVNVTITQEKPLNHTDNGNQGLVDSVNDKITIDVPIQVQDTDGDWLQKPANVDITIKDGANPEFGTDTGVTINESSQKGQIIHGDIPLDVGSDAIHSLGFNANQPGLNGITSNGEATTFTVAGNVLTVMDSNDKPLMVVTIAIDGSYTVEVTGPFDQPIDNLVDIKLDVTAIDNDGDSTSGELNITIEDGGDSINVDRVTIILTEGDLDPMQGAGDLPYPVEQSGQLILRTDDDRILASTAKIDPSQQQTLINELTAELTSGGQPLIFSIDSDGNLIGKLAGSDTVAIRVDLTATQTGNNVTIDIKITQNIPLDHHQSQSSSGFVTIDDGKITINVPVQAQDTDGDSLTNPANVYIDIIDGQNPVFGQDKGTTIIETENGTTASGKIALDVGSDDIAHIHFLASQPSLDGIVSNNQATRYIVDGNEIRVVIDGGANDGEMVLTITIGNDGSYVVDQHQPIEQSNTAGDSVDIALSVVATDDDGDTSNTGQLEIHIKDGLDPTGAGVQASITITEGDLEHPQPGKGYPVVGTGQFTVDATDDALVANSLTITNSVKTTLLQELNGLTSDGEALTFSINIDANGVITITGITATGAQEAVTITLTPTAQANGDVSVEMSITQQLPLDHLSADGTYVDVNGGNITINVPVQMQDTDGDSLQQPVDVNITINDGQLPSFGHDTSATLNEGASGQATASGTISVDTGSDQIEKVYFGSDQASLNGLTSNGHATTYHLSADGTSVIVVLQSDPSQVVMEVSIDINGHYTINQQLPIDQVDDKAADNEKINLDVYAQDHDGDVSKPGQITINIHDGINAAGGESGTITITEGDLTPTDGQQGYPVSGNTDIAVIAGVDRLDPTTATIDNAKLTVLIDELQSELTADGAKISFVYDHNSGVLTGTADGKVVLTVTVTATQATNGHDADIKVSITQHSPLDHSGNANGGLVTVDGDKIIIDVPVQVKDTDGDLLDNDVNAQITIEDGTGPVIIAAPALTVEESDLASGTTPSGNGESALGDIIVNSGSDHVVNFKVDVESFNQQNDITSQGHKITLSQSSEGTYQGIANGNVVFTYYLLPTGRYIFQLHGTIDHSTQGEDLLTVEIPVYAVDKDGDVSASVNIDVTIQDDIPTVENVVLTAVESTTDHVSDTNYGYVIDSTGADGAQVTSVTIDGKEVALSDQNLSHDGFHEFNIYDGNQLLGQLFIKPDGQTIFRASTDLTHSQEEIIKQIGFEVTDGDGDTAQGTITIELSDQDSILHTENSIGEEDDGRHSTDATDNVDPSRDGIAINMTIDVGDNDRGEHIGTVTIQPQTQAHGVFMYNGQPLTVNSDGSITLPAGAFKADAANENFTLQGVTFVPDADYSTSAAGIKFDVTAQVNTTDGGNHPVMNGEFSVNVQGIADTPTWNASSVDHYVTTEDQNNVLLNVVADLQDTDGSERLFYFITVPVEYQDKCTLEIGGQLLTETSPGSGVYKVTAKQMGSVEVNPVDNFSGDIKLTIQAQSKEKKNFVDGHQTADSAEKTVIINVNPDADDGVLKVTRVEANEDQRIDLSGHIDLTSLDDNTDNSEHLFLQISALPDGAVLYLNDQLLTPNADGVYEISYQDLNGLSLQPPLDSNVDFSITVNGVIRDVAQITDANGNVTTETSEKVIGPQTIDVALTGVVDRPEIVAENSDWTPLDDGRDGLQTTIKEDGEAKFDFKVISGEHVHADGKTDGSETLSVVISGIPKGTEVYDSEGNLQTLIYAGEDSNGQPIYQVNLDSLTNIAIKPPHNSTEDIHLDVRTVVTENDGASASFNSELVIHITPEIDAGNYSTVSEGLEDQATVINWKPVITDTQEHITGLALAGLPAGYQLFINGVLLDTDSSGNVELTSQQLQTLLDGGKLTVTAPQDSDKDIQLTSTVTISQTDVDGNKETVTKDITGTLDVDITAVVEANGHLVVDDNGTLVTTIASGTDGVIDLSNDAGSDGKITWQNNDSSSTEVITQIVLEPIPEGFVIIGGINNGNGSWTVPQSALNDLKIIAPEGFKGELKLNINALVQDMSDDGDVSAKVKEQGTITLDFSANTESHTEKAADIIVDESYIVTGNEDHSVNLGQQIMDHIVTVSTANGNQSHDDFTLVISAKDLPDGASISGAAFDHITGEYVLQVPVAADGTVDLSGIKLNLPADYAGDFKFDVTYVTTDTDSGDVVTKTDSITVQVAPQVDGPKDVAITVVETDGLNADKQPISTSDDKQEQVYDNVAYEDGDIKLDLSVSLKDSHTSETSGKETVQSVTLTLADSSDGVFIDAHGNVLGTSITIDQSQLDNIHFRPAQDFSGKVDINVTTTVVDSAIYDDTTGATVTDTKSFDSNVSFDVIAVNDEIKWQGVDKPIVGDEDTSISLAGISGSLEDIDGSEHIVSIKLENVPDGFIIEGAVNNGHGVWTITASGESFDLSSIKVQPPHDFSGKVDIDIVVYSKEESLDKPAENRETITIDVTPIADKVDTDVNPNAAGDENSTITLDLGIKAYDDKNTINNPGTNVHENGAESLQIIITNVPDSSSFTLPDGVAGSAEKQADGSWIIKITGSDLDTLIFHPGDANNQTVIDGNVWNGDLNLDIRAVDNGVVGTDSVAVDKTIHVDITPDNDAPVNHLPSDTLTVDEDATLVIKDLQITDVDSSDHNAVMDMTVTLSVEHGQLALAAGVDTSGLTITDNGDGKLVIKGDLNLINQLLDHGINYTGDKDFNGTDSLTMTTNDNGNSGAGGALTDSDSIDITVTPVNDAPINTVPAAFDVDEDSSHIITGLKIADVDAKEGGASSQMTVELSVEHGLLSIIAADTQGLTITDNGDGKLVISGDIDKINTLLDGGIKYTGDANFNGSDQLTMTTSDNGNVGSGGVLTDVSTVDITVTPVNDAPINTVPAAFDVDEDSSHIITGLKIADVDAKEGGTSAQMTVELSVEHGLLSIIAADTQGLTITDNGDGKLVISGDLDKINTLLDSGIKYTGDENFNGSDQLTMTTSDNGNVGSGGVLTDVSTVDITVAAVNDAPINEVPTSINADEDTITVIRGLGVTDVDFDEAKNNETMSVNLSVEHGSLLITLPENSTVQVINNGSGNVEIKGSLADIDAVLNSGVSYTGAADFSGNDTLTMTTNDGGNTGSGGSQTTTNKVDITVMPKPDAPSLTLSPEHLQTAAIQSSLGTMLPLIGLIAAASVHANASEKLFIRLADLGTAQVVNKDGQQIGIDFGNGHWQIPAEDLDNVYIKGLEQGTHKINIEAVSIVPDGDQAASQPIAVNVIVDNLAETNNVIGQNTASDQANLVIDSTAEATLFGGDGNDILVGGLASDILVGGRGDDILWGGDLDGHGDGVKDTFLWSEADFGTANAPATDTIMDFEVGIDTISLGNALDSQNIQSLDDLNNRLNIIEQQGNTEIQIFDDQHQVVQNIILEGVSHNDLFGDNALNMSNEDKLDSLINSGNLELGDNFGDQQSNTLVADNQGESLFGLDGNDILVAGQGNDILTGGNGDDVFTWHETSLSTVSNTDTITDFELDKDQINIRNLLTDDNSSLNMDDLLKHVSADVDGKGNINLEVNSREGQSQHIVLENVNPQNDLGLADGASSADIVSSLFSHNAFQVDNTH</sequence>
<keyword evidence="1" id="KW-0106">Calcium</keyword>
<dbReference type="PRINTS" id="PR00313">
    <property type="entry name" value="CABNDNGRPT"/>
</dbReference>
<feature type="region of interest" description="Disordered" evidence="2">
    <location>
        <begin position="3234"/>
        <end position="3253"/>
    </location>
</feature>
<dbReference type="Proteomes" id="UP000240728">
    <property type="component" value="Unassembled WGS sequence"/>
</dbReference>
<reference evidence="3 4" key="1">
    <citation type="submission" date="2018-01" db="EMBL/GenBank/DDBJ databases">
        <title>Whole genome sequencing of Histamine producing bacteria.</title>
        <authorList>
            <person name="Butler K."/>
        </authorList>
    </citation>
    <scope>NUCLEOTIDE SEQUENCE [LARGE SCALE GENOMIC DNA]</scope>
    <source>
        <strain evidence="3 4">A1-4</strain>
    </source>
</reference>
<proteinExistence type="predicted"/>
<evidence type="ECO:0000256" key="1">
    <source>
        <dbReference type="ARBA" id="ARBA00022837"/>
    </source>
</evidence>
<dbReference type="NCBIfam" id="TIGR03660">
    <property type="entry name" value="T1SS_rpt_143"/>
    <property type="match status" value="1"/>
</dbReference>
<organism evidence="3 4">
    <name type="scientific">Photobacterium kishitanii</name>
    <dbReference type="NCBI Taxonomy" id="318456"/>
    <lineage>
        <taxon>Bacteria</taxon>
        <taxon>Pseudomonadati</taxon>
        <taxon>Pseudomonadota</taxon>
        <taxon>Gammaproteobacteria</taxon>
        <taxon>Vibrionales</taxon>
        <taxon>Vibrionaceae</taxon>
        <taxon>Photobacterium</taxon>
    </lineage>
</organism>
<evidence type="ECO:0000313" key="3">
    <source>
        <dbReference type="EMBL" id="PSX43672.1"/>
    </source>
</evidence>